<organism evidence="1">
    <name type="scientific">Solanum chilense</name>
    <name type="common">Tomato</name>
    <name type="synonym">Lycopersicon chilense</name>
    <dbReference type="NCBI Taxonomy" id="4083"/>
    <lineage>
        <taxon>Eukaryota</taxon>
        <taxon>Viridiplantae</taxon>
        <taxon>Streptophyta</taxon>
        <taxon>Embryophyta</taxon>
        <taxon>Tracheophyta</taxon>
        <taxon>Spermatophyta</taxon>
        <taxon>Magnoliopsida</taxon>
        <taxon>eudicotyledons</taxon>
        <taxon>Gunneridae</taxon>
        <taxon>Pentapetalae</taxon>
        <taxon>asterids</taxon>
        <taxon>lamiids</taxon>
        <taxon>Solanales</taxon>
        <taxon>Solanaceae</taxon>
        <taxon>Solanoideae</taxon>
        <taxon>Solaneae</taxon>
        <taxon>Solanum</taxon>
        <taxon>Solanum subgen. Lycopersicon</taxon>
    </lineage>
</organism>
<name>A0A6N2BJK1_SOLCI</name>
<proteinExistence type="predicted"/>
<evidence type="ECO:0000313" key="1">
    <source>
        <dbReference type="EMBL" id="TMW94744.1"/>
    </source>
</evidence>
<gene>
    <name evidence="1" type="ORF">EJD97_009852</name>
</gene>
<dbReference type="EMBL" id="RXGB01002543">
    <property type="protein sequence ID" value="TMW94744.1"/>
    <property type="molecule type" value="Genomic_DNA"/>
</dbReference>
<protein>
    <submittedName>
        <fullName evidence="1">Uncharacterized protein</fullName>
    </submittedName>
</protein>
<accession>A0A6N2BJK1</accession>
<reference evidence="1" key="1">
    <citation type="submission" date="2019-05" db="EMBL/GenBank/DDBJ databases">
        <title>The de novo reference genome and transcriptome assemblies of the wild tomato species Solanum chilense.</title>
        <authorList>
            <person name="Stam R."/>
            <person name="Nosenko T."/>
            <person name="Hoerger A.C."/>
            <person name="Stephan W."/>
            <person name="Seidel M.A."/>
            <person name="Kuhn J.M.M."/>
            <person name="Haberer G."/>
            <person name="Tellier A."/>
        </authorList>
    </citation>
    <scope>NUCLEOTIDE SEQUENCE</scope>
    <source>
        <tissue evidence="1">Mature leaves</tissue>
    </source>
</reference>
<feature type="non-terminal residue" evidence="1">
    <location>
        <position position="1"/>
    </location>
</feature>
<dbReference type="AlphaFoldDB" id="A0A6N2BJK1"/>
<feature type="non-terminal residue" evidence="1">
    <location>
        <position position="64"/>
    </location>
</feature>
<comment type="caution">
    <text evidence="1">The sequence shown here is derived from an EMBL/GenBank/DDBJ whole genome shotgun (WGS) entry which is preliminary data.</text>
</comment>
<sequence>WWYLKSSNNIISLLFRYFFPMTTKNTQIQNSTLNFGPQYQSDHGVSRSVLEMNGDVVERAEPHI</sequence>